<dbReference type="Proteomes" id="UP001433268">
    <property type="component" value="Unassembled WGS sequence"/>
</dbReference>
<organism evidence="2 3">
    <name type="scientific">Apiospora hydei</name>
    <dbReference type="NCBI Taxonomy" id="1337664"/>
    <lineage>
        <taxon>Eukaryota</taxon>
        <taxon>Fungi</taxon>
        <taxon>Dikarya</taxon>
        <taxon>Ascomycota</taxon>
        <taxon>Pezizomycotina</taxon>
        <taxon>Sordariomycetes</taxon>
        <taxon>Xylariomycetidae</taxon>
        <taxon>Amphisphaeriales</taxon>
        <taxon>Apiosporaceae</taxon>
        <taxon>Apiospora</taxon>
    </lineage>
</organism>
<accession>A0ABR1XCT0</accession>
<keyword evidence="3" id="KW-1185">Reference proteome</keyword>
<evidence type="ECO:0000313" key="3">
    <source>
        <dbReference type="Proteomes" id="UP001433268"/>
    </source>
</evidence>
<feature type="compositionally biased region" description="Low complexity" evidence="1">
    <location>
        <begin position="109"/>
        <end position="127"/>
    </location>
</feature>
<proteinExistence type="predicted"/>
<feature type="compositionally biased region" description="Polar residues" evidence="1">
    <location>
        <begin position="263"/>
        <end position="273"/>
    </location>
</feature>
<feature type="compositionally biased region" description="Polar residues" evidence="1">
    <location>
        <begin position="56"/>
        <end position="67"/>
    </location>
</feature>
<comment type="caution">
    <text evidence="2">The sequence shown here is derived from an EMBL/GenBank/DDBJ whole genome shotgun (WGS) entry which is preliminary data.</text>
</comment>
<feature type="compositionally biased region" description="Basic residues" evidence="1">
    <location>
        <begin position="295"/>
        <end position="309"/>
    </location>
</feature>
<evidence type="ECO:0000256" key="1">
    <source>
        <dbReference type="SAM" id="MobiDB-lite"/>
    </source>
</evidence>
<name>A0ABR1XCT0_9PEZI</name>
<dbReference type="RefSeq" id="XP_066675172.1">
    <property type="nucleotide sequence ID" value="XM_066805399.1"/>
</dbReference>
<reference evidence="2 3" key="1">
    <citation type="submission" date="2023-01" db="EMBL/GenBank/DDBJ databases">
        <title>Analysis of 21 Apiospora genomes using comparative genomics revels a genus with tremendous synthesis potential of carbohydrate active enzymes and secondary metabolites.</title>
        <authorList>
            <person name="Sorensen T."/>
        </authorList>
    </citation>
    <scope>NUCLEOTIDE SEQUENCE [LARGE SCALE GENOMIC DNA]</scope>
    <source>
        <strain evidence="2 3">CBS 114990</strain>
    </source>
</reference>
<dbReference type="EMBL" id="JAQQWN010000002">
    <property type="protein sequence ID" value="KAK8094399.1"/>
    <property type="molecule type" value="Genomic_DNA"/>
</dbReference>
<evidence type="ECO:0000313" key="2">
    <source>
        <dbReference type="EMBL" id="KAK8094399.1"/>
    </source>
</evidence>
<protein>
    <submittedName>
        <fullName evidence="2">Uncharacterized protein</fullName>
    </submittedName>
</protein>
<gene>
    <name evidence="2" type="ORF">PG997_001084</name>
</gene>
<feature type="region of interest" description="Disordered" evidence="1">
    <location>
        <begin position="28"/>
        <end position="135"/>
    </location>
</feature>
<sequence>MLRLPPTAISVTMTEVKDFETRRRFKRYLARHDDRSRRSPSPHQHGGAAIKESLVATPQTPNPASTNGQGGTETPKRRCQLDTPKLFSLPPRRPPKFTSFPSTMEAPTSHEASGSSQSTSSYTSSLSRDWRGPKSSTVILPPPFSVSERTLPVRLTVAVQRMYDQASLGHPEELAQDLPMARLDFSSSSEGAQTETLTSIRAEHGLSSSLDSANHFAESAEHSLTQASVSHSVLETRRESGGLGVSREAMGTAPGVRVYNDSLPASLQPQTPRNLPEARHQSRLHVPHTAPVRRVASRSGHHSRRHYGRTRGPSGMETPGFRGLFGGTENSDDSARFSNET</sequence>
<dbReference type="GeneID" id="92038459"/>
<feature type="region of interest" description="Disordered" evidence="1">
    <location>
        <begin position="263"/>
        <end position="341"/>
    </location>
</feature>